<protein>
    <recommendedName>
        <fullName evidence="4">Metal-dependent hydrolase</fullName>
    </recommendedName>
</protein>
<name>A0A106QCM1_9BURK</name>
<dbReference type="AlphaFoldDB" id="A0A106QCM1"/>
<proteinExistence type="predicted"/>
<accession>A0A106QCM1</accession>
<sequence length="168" mass="18010">MTGRGHRWTGLGAAFMAAAVARLSGMEGFTEIAAALVAASSTTMPDWIEIPFYRAGTRAGSLIPHRTITHWPALWVLLIAWGVHDGSIIGALVIGAAVGSLVHILGDAPNPMGIPWLLPHRRIRFGQKGWWRSGQHEILMTLFFAASGFGAWFLAGGPAAYGLTNRII</sequence>
<organism evidence="2 3">
    <name type="scientific">Burkholderia ubonensis</name>
    <dbReference type="NCBI Taxonomy" id="101571"/>
    <lineage>
        <taxon>Bacteria</taxon>
        <taxon>Pseudomonadati</taxon>
        <taxon>Pseudomonadota</taxon>
        <taxon>Betaproteobacteria</taxon>
        <taxon>Burkholderiales</taxon>
        <taxon>Burkholderiaceae</taxon>
        <taxon>Burkholderia</taxon>
        <taxon>Burkholderia cepacia complex</taxon>
    </lineage>
</organism>
<keyword evidence="1" id="KW-1133">Transmembrane helix</keyword>
<keyword evidence="1" id="KW-0472">Membrane</keyword>
<dbReference type="Pfam" id="PF04307">
    <property type="entry name" value="YdjM"/>
    <property type="match status" value="1"/>
</dbReference>
<dbReference type="EMBL" id="LPHD01000049">
    <property type="protein sequence ID" value="KWA83823.1"/>
    <property type="molecule type" value="Genomic_DNA"/>
</dbReference>
<comment type="caution">
    <text evidence="2">The sequence shown here is derived from an EMBL/GenBank/DDBJ whole genome shotgun (WGS) entry which is preliminary data.</text>
</comment>
<reference evidence="2 3" key="1">
    <citation type="submission" date="2015-11" db="EMBL/GenBank/DDBJ databases">
        <title>Expanding the genomic diversity of Burkholderia species for the development of highly accurate diagnostics.</title>
        <authorList>
            <person name="Sahl J."/>
            <person name="Keim P."/>
            <person name="Wagner D."/>
        </authorList>
    </citation>
    <scope>NUCLEOTIDE SEQUENCE [LARGE SCALE GENOMIC DNA]</scope>
    <source>
        <strain evidence="2 3">MSMB2087WGS</strain>
    </source>
</reference>
<evidence type="ECO:0008006" key="4">
    <source>
        <dbReference type="Google" id="ProtNLM"/>
    </source>
</evidence>
<evidence type="ECO:0000313" key="2">
    <source>
        <dbReference type="EMBL" id="KWA83823.1"/>
    </source>
</evidence>
<feature type="transmembrane region" description="Helical" evidence="1">
    <location>
        <begin position="138"/>
        <end position="163"/>
    </location>
</feature>
<evidence type="ECO:0000256" key="1">
    <source>
        <dbReference type="SAM" id="Phobius"/>
    </source>
</evidence>
<evidence type="ECO:0000313" key="3">
    <source>
        <dbReference type="Proteomes" id="UP000060630"/>
    </source>
</evidence>
<keyword evidence="1" id="KW-0812">Transmembrane</keyword>
<dbReference type="InterPro" id="IPR007404">
    <property type="entry name" value="YdjM-like"/>
</dbReference>
<gene>
    <name evidence="2" type="ORF">WL29_20885</name>
</gene>
<dbReference type="Proteomes" id="UP000060630">
    <property type="component" value="Unassembled WGS sequence"/>
</dbReference>